<feature type="transmembrane region" description="Helical" evidence="1">
    <location>
        <begin position="46"/>
        <end position="68"/>
    </location>
</feature>
<reference evidence="2 3" key="1">
    <citation type="journal article" date="2020" name="Nature">
        <title>Six reference-quality genomes reveal evolution of bat adaptations.</title>
        <authorList>
            <person name="Jebb D."/>
            <person name="Huang Z."/>
            <person name="Pippel M."/>
            <person name="Hughes G.M."/>
            <person name="Lavrichenko K."/>
            <person name="Devanna P."/>
            <person name="Winkler S."/>
            <person name="Jermiin L.S."/>
            <person name="Skirmuntt E.C."/>
            <person name="Katzourakis A."/>
            <person name="Burkitt-Gray L."/>
            <person name="Ray D.A."/>
            <person name="Sullivan K.A.M."/>
            <person name="Roscito J.G."/>
            <person name="Kirilenko B.M."/>
            <person name="Davalos L.M."/>
            <person name="Corthals A.P."/>
            <person name="Power M.L."/>
            <person name="Jones G."/>
            <person name="Ransome R.D."/>
            <person name="Dechmann D.K.N."/>
            <person name="Locatelli A.G."/>
            <person name="Puechmaille S.J."/>
            <person name="Fedrigo O."/>
            <person name="Jarvis E.D."/>
            <person name="Hiller M."/>
            <person name="Vernes S.C."/>
            <person name="Myers E.W."/>
            <person name="Teeling E.C."/>
        </authorList>
    </citation>
    <scope>NUCLEOTIDE SEQUENCE [LARGE SCALE GENOMIC DNA]</scope>
    <source>
        <strain evidence="2">MRouAeg1</strain>
        <tissue evidence="2">Muscle</tissue>
    </source>
</reference>
<dbReference type="AlphaFoldDB" id="A0A7J8EKG3"/>
<evidence type="ECO:0000313" key="2">
    <source>
        <dbReference type="EMBL" id="KAF6435836.1"/>
    </source>
</evidence>
<proteinExistence type="predicted"/>
<dbReference type="EMBL" id="JACASE010000009">
    <property type="protein sequence ID" value="KAF6435836.1"/>
    <property type="molecule type" value="Genomic_DNA"/>
</dbReference>
<dbReference type="Proteomes" id="UP000593571">
    <property type="component" value="Unassembled WGS sequence"/>
</dbReference>
<protein>
    <submittedName>
        <fullName evidence="2">Uncharacterized protein</fullName>
    </submittedName>
</protein>
<evidence type="ECO:0000256" key="1">
    <source>
        <dbReference type="SAM" id="Phobius"/>
    </source>
</evidence>
<keyword evidence="1" id="KW-0472">Membrane</keyword>
<gene>
    <name evidence="2" type="ORF">HJG63_012559</name>
</gene>
<organism evidence="2 3">
    <name type="scientific">Rousettus aegyptiacus</name>
    <name type="common">Egyptian fruit bat</name>
    <name type="synonym">Pteropus aegyptiacus</name>
    <dbReference type="NCBI Taxonomy" id="9407"/>
    <lineage>
        <taxon>Eukaryota</taxon>
        <taxon>Metazoa</taxon>
        <taxon>Chordata</taxon>
        <taxon>Craniata</taxon>
        <taxon>Vertebrata</taxon>
        <taxon>Euteleostomi</taxon>
        <taxon>Mammalia</taxon>
        <taxon>Eutheria</taxon>
        <taxon>Laurasiatheria</taxon>
        <taxon>Chiroptera</taxon>
        <taxon>Yinpterochiroptera</taxon>
        <taxon>Pteropodoidea</taxon>
        <taxon>Pteropodidae</taxon>
        <taxon>Rousettinae</taxon>
        <taxon>Rousettus</taxon>
    </lineage>
</organism>
<keyword evidence="3" id="KW-1185">Reference proteome</keyword>
<sequence>MVGLFSSMIAVLIHVPRSKEIPFFILLATVQNQATSQVAFYLKHAFLAQFEMFVSLQFLFTVVSSLGVKQCMTSGHDINFLRLLIPSSLLLRIHSMQLELYSGLILIWRISLLSGPFLPSLFKSSVTFPPFFPP</sequence>
<name>A0A7J8EKG3_ROUAE</name>
<keyword evidence="1" id="KW-0812">Transmembrane</keyword>
<keyword evidence="1" id="KW-1133">Transmembrane helix</keyword>
<comment type="caution">
    <text evidence="2">The sequence shown here is derived from an EMBL/GenBank/DDBJ whole genome shotgun (WGS) entry which is preliminary data.</text>
</comment>
<accession>A0A7J8EKG3</accession>
<evidence type="ECO:0000313" key="3">
    <source>
        <dbReference type="Proteomes" id="UP000593571"/>
    </source>
</evidence>